<comment type="caution">
    <text evidence="1">The sequence shown here is derived from an EMBL/GenBank/DDBJ whole genome shotgun (WGS) entry which is preliminary data.</text>
</comment>
<reference evidence="1" key="1">
    <citation type="submission" date="2024-02" db="EMBL/GenBank/DDBJ databases">
        <title>Metagenome Assembled Genome of Zalaria obscura JY119.</title>
        <authorList>
            <person name="Vighnesh L."/>
            <person name="Jagadeeshwari U."/>
            <person name="Venkata Ramana C."/>
            <person name="Sasikala C."/>
        </authorList>
    </citation>
    <scope>NUCLEOTIDE SEQUENCE</scope>
    <source>
        <strain evidence="1">JY119</strain>
    </source>
</reference>
<dbReference type="Proteomes" id="UP001320706">
    <property type="component" value="Unassembled WGS sequence"/>
</dbReference>
<gene>
    <name evidence="1" type="primary">CGR1_2</name>
    <name evidence="1" type="ORF">M8818_007076</name>
</gene>
<protein>
    <submittedName>
        <fullName evidence="1">rRNA-processing protein cgr1</fullName>
    </submittedName>
</protein>
<sequence>MPEIKRYKVTEPYLHVFCGLGEAPFWDENTNTLRFVDIVKKHLHTVNLDEGPSSHKKVELPISIGTTANIEGREDEFVFGGKEGYGIMNKKTNEWRYLKKFWTDEEVQSGKANRMRSNDGAVDVKGRYWVGTMDDPTVVDSPGPEGIVFRLDPDLSIHRVIEPVTIPNGTSWTLDNKTIYLTDSPSGEITAYPYDPSTGKIDLSSGKPFFKCPIEGGVPDGHCQDAEGYFWVALFGTGKVVRVNPQGEIVAEIELPTRCVTCPGICGDDLYITSAEEEDPDKYPDSTKFQGALFKVNIGVKGCPLNKFKLQAST</sequence>
<dbReference type="EMBL" id="JAMKPW020000042">
    <property type="protein sequence ID" value="KAK8195925.1"/>
    <property type="molecule type" value="Genomic_DNA"/>
</dbReference>
<keyword evidence="2" id="KW-1185">Reference proteome</keyword>
<evidence type="ECO:0000313" key="1">
    <source>
        <dbReference type="EMBL" id="KAK8195925.1"/>
    </source>
</evidence>
<evidence type="ECO:0000313" key="2">
    <source>
        <dbReference type="Proteomes" id="UP001320706"/>
    </source>
</evidence>
<proteinExistence type="predicted"/>
<name>A0ACC3S514_9PEZI</name>
<organism evidence="1 2">
    <name type="scientific">Zalaria obscura</name>
    <dbReference type="NCBI Taxonomy" id="2024903"/>
    <lineage>
        <taxon>Eukaryota</taxon>
        <taxon>Fungi</taxon>
        <taxon>Dikarya</taxon>
        <taxon>Ascomycota</taxon>
        <taxon>Pezizomycotina</taxon>
        <taxon>Dothideomycetes</taxon>
        <taxon>Dothideomycetidae</taxon>
        <taxon>Dothideales</taxon>
        <taxon>Zalariaceae</taxon>
        <taxon>Zalaria</taxon>
    </lineage>
</organism>
<accession>A0ACC3S514</accession>